<dbReference type="InterPro" id="IPR001680">
    <property type="entry name" value="WD40_rpt"/>
</dbReference>
<dbReference type="PANTHER" id="PTHR19849:SF0">
    <property type="entry name" value="PHOSPHOLIPASE A-2-ACTIVATING PROTEIN"/>
    <property type="match status" value="1"/>
</dbReference>
<dbReference type="InterPro" id="IPR020472">
    <property type="entry name" value="WD40_PAC1"/>
</dbReference>
<evidence type="ECO:0000313" key="6">
    <source>
        <dbReference type="EMBL" id="ETW03156.1"/>
    </source>
</evidence>
<dbReference type="PROSITE" id="PS50294">
    <property type="entry name" value="WD_REPEATS_REGION"/>
    <property type="match status" value="2"/>
</dbReference>
<reference evidence="6" key="1">
    <citation type="submission" date="2013-12" db="EMBL/GenBank/DDBJ databases">
        <title>The Genome Sequence of Aphanomyces invadans NJM9701.</title>
        <authorList>
            <consortium name="The Broad Institute Genomics Platform"/>
            <person name="Russ C."/>
            <person name="Tyler B."/>
            <person name="van West P."/>
            <person name="Dieguez-Uribeondo J."/>
            <person name="Young S.K."/>
            <person name="Zeng Q."/>
            <person name="Gargeya S."/>
            <person name="Fitzgerald M."/>
            <person name="Abouelleil A."/>
            <person name="Alvarado L."/>
            <person name="Chapman S.B."/>
            <person name="Gainer-Dewar J."/>
            <person name="Goldberg J."/>
            <person name="Griggs A."/>
            <person name="Gujja S."/>
            <person name="Hansen M."/>
            <person name="Howarth C."/>
            <person name="Imamovic A."/>
            <person name="Ireland A."/>
            <person name="Larimer J."/>
            <person name="McCowan C."/>
            <person name="Murphy C."/>
            <person name="Pearson M."/>
            <person name="Poon T.W."/>
            <person name="Priest M."/>
            <person name="Roberts A."/>
            <person name="Saif S."/>
            <person name="Shea T."/>
            <person name="Sykes S."/>
            <person name="Wortman J."/>
            <person name="Nusbaum C."/>
            <person name="Birren B."/>
        </authorList>
    </citation>
    <scope>NUCLEOTIDE SEQUENCE [LARGE SCALE GENOMIC DNA]</scope>
    <source>
        <strain evidence="6">NJM9701</strain>
    </source>
</reference>
<dbReference type="eggNOG" id="KOG0274">
    <property type="taxonomic scope" value="Eukaryota"/>
</dbReference>
<dbReference type="SUPFAM" id="SSF50978">
    <property type="entry name" value="WD40 repeat-like"/>
    <property type="match status" value="1"/>
</dbReference>
<dbReference type="SUPFAM" id="SSF81383">
    <property type="entry name" value="F-box domain"/>
    <property type="match status" value="1"/>
</dbReference>
<feature type="repeat" description="WD" evidence="4">
    <location>
        <begin position="263"/>
        <end position="294"/>
    </location>
</feature>
<protein>
    <recommendedName>
        <fullName evidence="5">F-box domain-containing protein</fullName>
    </recommendedName>
</protein>
<dbReference type="PANTHER" id="PTHR19849">
    <property type="entry name" value="PHOSPHOLIPASE A-2-ACTIVATING PROTEIN"/>
    <property type="match status" value="1"/>
</dbReference>
<dbReference type="Pfam" id="PF00400">
    <property type="entry name" value="WD40"/>
    <property type="match status" value="4"/>
</dbReference>
<dbReference type="GO" id="GO:0010992">
    <property type="term" value="P:ubiquitin recycling"/>
    <property type="evidence" value="ECO:0007669"/>
    <property type="project" value="TreeGrafter"/>
</dbReference>
<dbReference type="GO" id="GO:0005634">
    <property type="term" value="C:nucleus"/>
    <property type="evidence" value="ECO:0007669"/>
    <property type="project" value="TreeGrafter"/>
</dbReference>
<dbReference type="InterPro" id="IPR036047">
    <property type="entry name" value="F-box-like_dom_sf"/>
</dbReference>
<keyword evidence="2 4" id="KW-0853">WD repeat</keyword>
<feature type="domain" description="F-box" evidence="5">
    <location>
        <begin position="1"/>
        <end position="45"/>
    </location>
</feature>
<dbReference type="VEuPathDB" id="FungiDB:H310_05575"/>
<dbReference type="STRING" id="157072.A0A024U9P7"/>
<name>A0A024U9P7_9STRA</name>
<evidence type="ECO:0000256" key="2">
    <source>
        <dbReference type="ARBA" id="ARBA00022574"/>
    </source>
</evidence>
<dbReference type="PROSITE" id="PS50082">
    <property type="entry name" value="WD_REPEATS_2"/>
    <property type="match status" value="3"/>
</dbReference>
<dbReference type="Gene3D" id="2.130.10.10">
    <property type="entry name" value="YVTN repeat-like/Quinoprotein amine dehydrogenase"/>
    <property type="match status" value="2"/>
</dbReference>
<dbReference type="EMBL" id="KI913960">
    <property type="protein sequence ID" value="ETW03156.1"/>
    <property type="molecule type" value="Genomic_DNA"/>
</dbReference>
<evidence type="ECO:0000259" key="5">
    <source>
        <dbReference type="PROSITE" id="PS50181"/>
    </source>
</evidence>
<dbReference type="Gene3D" id="1.20.1280.50">
    <property type="match status" value="1"/>
</dbReference>
<keyword evidence="1" id="KW-0963">Cytoplasm</keyword>
<feature type="repeat" description="WD" evidence="4">
    <location>
        <begin position="306"/>
        <end position="345"/>
    </location>
</feature>
<keyword evidence="3" id="KW-0677">Repeat</keyword>
<sequence length="391" mass="43405">MELVVSADVALVIFGYLAPQELVAMEQTCRRFQLLVVTNRIWKPLYSALYPISRFNLLRGRTTWKQVFVDKCNQQLGWKKGTARCVLSQIAHTDGINAIAAQKSLGPYANLFATCSFDRTVKVWRKPTTVMSDTATLCTLAGHQNAVWSLAWGPSPSDLYSASFDGTIRRWDVTTAVNTRVLWANADRLLCMVIEHDNVWTGSLTGHLIQWTNSSSNPAIGRIQCVTPCISSLQKYNHLLYVGGVKHLEIWDDRYLVAPVALFKGHEQAIMSMAMFSSDIVMTVSKDGTLKGWDATGSDPTPLLDVRVHSAAVRSIATCDDLVVTSSNDSTVRLWQASSKWSQKSSVVGCLTRLDGLHVHTKQVPSVDMDECHLYTASCDSTMTIHEYTIP</sequence>
<dbReference type="RefSeq" id="XP_008868540.1">
    <property type="nucleotide sequence ID" value="XM_008870318.1"/>
</dbReference>
<organism evidence="6">
    <name type="scientific">Aphanomyces invadans</name>
    <dbReference type="NCBI Taxonomy" id="157072"/>
    <lineage>
        <taxon>Eukaryota</taxon>
        <taxon>Sar</taxon>
        <taxon>Stramenopiles</taxon>
        <taxon>Oomycota</taxon>
        <taxon>Saprolegniomycetes</taxon>
        <taxon>Saprolegniales</taxon>
        <taxon>Verrucalvaceae</taxon>
        <taxon>Aphanomyces</taxon>
    </lineage>
</organism>
<dbReference type="GO" id="GO:0043130">
    <property type="term" value="F:ubiquitin binding"/>
    <property type="evidence" value="ECO:0007669"/>
    <property type="project" value="TreeGrafter"/>
</dbReference>
<dbReference type="PROSITE" id="PS50181">
    <property type="entry name" value="FBOX"/>
    <property type="match status" value="1"/>
</dbReference>
<proteinExistence type="predicted"/>
<gene>
    <name evidence="6" type="ORF">H310_05575</name>
</gene>
<feature type="repeat" description="WD" evidence="4">
    <location>
        <begin position="140"/>
        <end position="181"/>
    </location>
</feature>
<dbReference type="SMART" id="SM00320">
    <property type="entry name" value="WD40"/>
    <property type="match status" value="6"/>
</dbReference>
<dbReference type="Pfam" id="PF12937">
    <property type="entry name" value="F-box-like"/>
    <property type="match status" value="1"/>
</dbReference>
<dbReference type="InterPro" id="IPR036322">
    <property type="entry name" value="WD40_repeat_dom_sf"/>
</dbReference>
<dbReference type="PRINTS" id="PR00320">
    <property type="entry name" value="GPROTEINBRPT"/>
</dbReference>
<dbReference type="OrthoDB" id="1068471at2759"/>
<evidence type="ECO:0000256" key="3">
    <source>
        <dbReference type="ARBA" id="ARBA00022737"/>
    </source>
</evidence>
<dbReference type="InterPro" id="IPR001810">
    <property type="entry name" value="F-box_dom"/>
</dbReference>
<dbReference type="InterPro" id="IPR015943">
    <property type="entry name" value="WD40/YVTN_repeat-like_dom_sf"/>
</dbReference>
<accession>A0A024U9P7</accession>
<dbReference type="GO" id="GO:0005737">
    <property type="term" value="C:cytoplasm"/>
    <property type="evidence" value="ECO:0007669"/>
    <property type="project" value="TreeGrafter"/>
</dbReference>
<evidence type="ECO:0000256" key="1">
    <source>
        <dbReference type="ARBA" id="ARBA00022490"/>
    </source>
</evidence>
<evidence type="ECO:0000256" key="4">
    <source>
        <dbReference type="PROSITE-ProRule" id="PRU00221"/>
    </source>
</evidence>
<dbReference type="AlphaFoldDB" id="A0A024U9P7"/>
<dbReference type="GeneID" id="20082625"/>
<dbReference type="GO" id="GO:0043161">
    <property type="term" value="P:proteasome-mediated ubiquitin-dependent protein catabolic process"/>
    <property type="evidence" value="ECO:0007669"/>
    <property type="project" value="TreeGrafter"/>
</dbReference>